<dbReference type="GO" id="GO:0004634">
    <property type="term" value="F:phosphopyruvate hydratase activity"/>
    <property type="evidence" value="ECO:0007669"/>
    <property type="project" value="UniProtKB-UniRule"/>
</dbReference>
<dbReference type="Gene3D" id="3.20.20.120">
    <property type="entry name" value="Enolase-like C-terminal domain"/>
    <property type="match status" value="1"/>
</dbReference>
<protein>
    <recommendedName>
        <fullName evidence="4 12">Enolase</fullName>
        <ecNumber evidence="3 12">4.2.1.11</ecNumber>
    </recommendedName>
    <alternativeName>
        <fullName evidence="12">2-phospho-D-glycerate hydro-lyase</fullName>
    </alternativeName>
    <alternativeName>
        <fullName evidence="12">2-phosphoglycerate dehydratase</fullName>
    </alternativeName>
</protein>
<dbReference type="PANTHER" id="PTHR11902">
    <property type="entry name" value="ENOLASE"/>
    <property type="match status" value="1"/>
</dbReference>
<keyword evidence="6 12" id="KW-0964">Secreted</keyword>
<dbReference type="UniPathway" id="UPA00109">
    <property type="reaction ID" value="UER00187"/>
</dbReference>
<dbReference type="SUPFAM" id="SSF51604">
    <property type="entry name" value="Enolase C-terminal domain-like"/>
    <property type="match status" value="1"/>
</dbReference>
<dbReference type="SFLD" id="SFLDG00178">
    <property type="entry name" value="enolase"/>
    <property type="match status" value="1"/>
</dbReference>
<keyword evidence="19" id="KW-1185">Reference proteome</keyword>
<feature type="binding site" evidence="14">
    <location>
        <begin position="367"/>
        <end position="370"/>
    </location>
    <ligand>
        <name>substrate</name>
    </ligand>
</feature>
<feature type="active site" description="Proton donor" evidence="12 13">
    <location>
        <position position="204"/>
    </location>
</feature>
<dbReference type="SFLD" id="SFLDS00001">
    <property type="entry name" value="Enolase"/>
    <property type="match status" value="1"/>
</dbReference>
<feature type="binding site" evidence="14">
    <location>
        <position position="163"/>
    </location>
    <ligand>
        <name>substrate</name>
    </ligand>
</feature>
<evidence type="ECO:0000256" key="7">
    <source>
        <dbReference type="ARBA" id="ARBA00022723"/>
    </source>
</evidence>
<dbReference type="GO" id="GO:0006096">
    <property type="term" value="P:glycolytic process"/>
    <property type="evidence" value="ECO:0007669"/>
    <property type="project" value="UniProtKB-UniRule"/>
</dbReference>
<dbReference type="InterPro" id="IPR036849">
    <property type="entry name" value="Enolase-like_C_sf"/>
</dbReference>
<feature type="binding site" evidence="14">
    <location>
        <position position="154"/>
    </location>
    <ligand>
        <name>substrate</name>
    </ligand>
</feature>
<dbReference type="GO" id="GO:0000015">
    <property type="term" value="C:phosphopyruvate hydratase complex"/>
    <property type="evidence" value="ECO:0007669"/>
    <property type="project" value="InterPro"/>
</dbReference>
<keyword evidence="9 12" id="KW-0324">Glycolysis</keyword>
<evidence type="ECO:0000256" key="13">
    <source>
        <dbReference type="PIRSR" id="PIRSR001400-1"/>
    </source>
</evidence>
<dbReference type="NCBIfam" id="TIGR01060">
    <property type="entry name" value="eno"/>
    <property type="match status" value="1"/>
</dbReference>
<feature type="binding site" evidence="12">
    <location>
        <position position="369"/>
    </location>
    <ligand>
        <name>(2R)-2-phosphoglycerate</name>
        <dbReference type="ChEBI" id="CHEBI:58289"/>
    </ligand>
</feature>
<comment type="catalytic activity">
    <reaction evidence="12">
        <text>(2R)-2-phosphoglycerate = phosphoenolpyruvate + H2O</text>
        <dbReference type="Rhea" id="RHEA:10164"/>
        <dbReference type="ChEBI" id="CHEBI:15377"/>
        <dbReference type="ChEBI" id="CHEBI:58289"/>
        <dbReference type="ChEBI" id="CHEBI:58702"/>
        <dbReference type="EC" id="4.2.1.11"/>
    </reaction>
</comment>
<evidence type="ECO:0000313" key="19">
    <source>
        <dbReference type="Proteomes" id="UP000236738"/>
    </source>
</evidence>
<dbReference type="Pfam" id="PF03952">
    <property type="entry name" value="Enolase_N"/>
    <property type="match status" value="1"/>
</dbReference>
<evidence type="ECO:0000256" key="8">
    <source>
        <dbReference type="ARBA" id="ARBA00022842"/>
    </source>
</evidence>
<dbReference type="GO" id="GO:0000287">
    <property type="term" value="F:magnesium ion binding"/>
    <property type="evidence" value="ECO:0007669"/>
    <property type="project" value="UniProtKB-UniRule"/>
</dbReference>
<name>A0A1H5UWG6_9FLAO</name>
<dbReference type="GO" id="GO:0009986">
    <property type="term" value="C:cell surface"/>
    <property type="evidence" value="ECO:0007669"/>
    <property type="project" value="UniProtKB-SubCell"/>
</dbReference>
<comment type="cofactor">
    <cofactor evidence="12">
        <name>Mg(2+)</name>
        <dbReference type="ChEBI" id="CHEBI:18420"/>
    </cofactor>
    <text evidence="12">Binds a second Mg(2+) ion via substrate during catalysis.</text>
</comment>
<reference evidence="19" key="1">
    <citation type="submission" date="2016-10" db="EMBL/GenBank/DDBJ databases">
        <authorList>
            <person name="Varghese N."/>
            <person name="Submissions S."/>
        </authorList>
    </citation>
    <scope>NUCLEOTIDE SEQUENCE [LARGE SCALE GENOMIC DNA]</scope>
    <source>
        <strain evidence="19">DSM 21580</strain>
    </source>
</reference>
<comment type="subcellular location">
    <subcellularLocation>
        <location evidence="12">Cytoplasm</location>
    </subcellularLocation>
    <subcellularLocation>
        <location evidence="12">Secreted</location>
    </subcellularLocation>
    <subcellularLocation>
        <location evidence="12">Cell surface</location>
    </subcellularLocation>
    <text evidence="12">Fractions of enolase are present in both the cytoplasm and on the cell surface.</text>
</comment>
<feature type="binding site" evidence="12">
    <location>
        <position position="370"/>
    </location>
    <ligand>
        <name>(2R)-2-phosphoglycerate</name>
        <dbReference type="ChEBI" id="CHEBI:58289"/>
    </ligand>
</feature>
<comment type="similarity">
    <text evidence="2 12">Belongs to the enolase family.</text>
</comment>
<dbReference type="AlphaFoldDB" id="A0A1H5UWG6"/>
<dbReference type="PANTHER" id="PTHR11902:SF1">
    <property type="entry name" value="ENOLASE"/>
    <property type="match status" value="1"/>
</dbReference>
<dbReference type="SMART" id="SM01193">
    <property type="entry name" value="Enolase_N"/>
    <property type="match status" value="1"/>
</dbReference>
<proteinExistence type="inferred from homology"/>
<dbReference type="RefSeq" id="WP_103912919.1">
    <property type="nucleotide sequence ID" value="NZ_FNUS01000001.1"/>
</dbReference>
<dbReference type="InterPro" id="IPR020811">
    <property type="entry name" value="Enolase_N"/>
</dbReference>
<feature type="binding site" evidence="14">
    <location>
        <position position="391"/>
    </location>
    <ligand>
        <name>substrate</name>
    </ligand>
</feature>
<keyword evidence="10 12" id="KW-0456">Lyase</keyword>
<comment type="pathway">
    <text evidence="1 12">Carbohydrate degradation; glycolysis; pyruvate from D-glyceraldehyde 3-phosphate: step 4/5.</text>
</comment>
<dbReference type="SFLD" id="SFLDF00002">
    <property type="entry name" value="enolase"/>
    <property type="match status" value="1"/>
</dbReference>
<dbReference type="InterPro" id="IPR020809">
    <property type="entry name" value="Enolase_CS"/>
</dbReference>
<dbReference type="PRINTS" id="PR00148">
    <property type="entry name" value="ENOLASE"/>
</dbReference>
<evidence type="ECO:0000256" key="11">
    <source>
        <dbReference type="ARBA" id="ARBA00045763"/>
    </source>
</evidence>
<evidence type="ECO:0000256" key="2">
    <source>
        <dbReference type="ARBA" id="ARBA00009604"/>
    </source>
</evidence>
<dbReference type="GO" id="GO:0005576">
    <property type="term" value="C:extracellular region"/>
    <property type="evidence" value="ECO:0007669"/>
    <property type="project" value="UniProtKB-SubCell"/>
</dbReference>
<feature type="binding site" evidence="12 15">
    <location>
        <position position="288"/>
    </location>
    <ligand>
        <name>Mg(2+)</name>
        <dbReference type="ChEBI" id="CHEBI:18420"/>
    </ligand>
</feature>
<dbReference type="EMBL" id="FNUS01000001">
    <property type="protein sequence ID" value="SEF79346.1"/>
    <property type="molecule type" value="Genomic_DNA"/>
</dbReference>
<organism evidence="18 19">
    <name type="scientific">Halpernia humi</name>
    <dbReference type="NCBI Taxonomy" id="493375"/>
    <lineage>
        <taxon>Bacteria</taxon>
        <taxon>Pseudomonadati</taxon>
        <taxon>Bacteroidota</taxon>
        <taxon>Flavobacteriia</taxon>
        <taxon>Flavobacteriales</taxon>
        <taxon>Weeksellaceae</taxon>
        <taxon>Chryseobacterium group</taxon>
        <taxon>Halpernia</taxon>
    </lineage>
</organism>
<evidence type="ECO:0000256" key="9">
    <source>
        <dbReference type="ARBA" id="ARBA00023152"/>
    </source>
</evidence>
<dbReference type="HAMAP" id="MF_00318">
    <property type="entry name" value="Enolase"/>
    <property type="match status" value="1"/>
</dbReference>
<feature type="binding site" evidence="12 15">
    <location>
        <position position="315"/>
    </location>
    <ligand>
        <name>Mg(2+)</name>
        <dbReference type="ChEBI" id="CHEBI:18420"/>
    </ligand>
</feature>
<evidence type="ECO:0000313" key="18">
    <source>
        <dbReference type="EMBL" id="SEF79346.1"/>
    </source>
</evidence>
<dbReference type="Gene3D" id="3.30.390.10">
    <property type="entry name" value="Enolase-like, N-terminal domain"/>
    <property type="match status" value="1"/>
</dbReference>
<dbReference type="OrthoDB" id="9804716at2"/>
<dbReference type="Proteomes" id="UP000236738">
    <property type="component" value="Unassembled WGS sequence"/>
</dbReference>
<dbReference type="PIRSF" id="PIRSF001400">
    <property type="entry name" value="Enolase"/>
    <property type="match status" value="1"/>
</dbReference>
<sequence length="430" mass="46506">MSYISYIEARQILDSRGNPTIEVDVHTENGSMGRAAVPSGASTGEHEAVELRDNAKEFGGKGVLKAVENVREVIAPEIIGISVFEQNYIDQLMIELDGTPNKANLGANAILGVSLAVAKAAALDLKIPLYKYIGGVNANTLPVPMMNVINGGSHSDAPIAFQEFMVMPVKADSFSHALQKGAEIFHELKAILKKRGLSTAVGDEGGFAPTFDGTEDALDTLTQAIANAGYKAGDDIMFALDAASSEFYVDGKYDYRKFEGENGAVRTREEQVDYLAELASKYPIISIEDGMDENDWEGWKLLTERLGKTVQIVGDDLFVTNTEILAKGIKNEIANSILIKVNQIGTLSETMAAVQMAQNNKYTTVMSHRSGETEDSTIADLAVAMNCGQIKTGSASRSDRMAKYNQLLRIEEALGETAIFLGLDAFKINR</sequence>
<evidence type="ECO:0000256" key="14">
    <source>
        <dbReference type="PIRSR" id="PIRSR001400-2"/>
    </source>
</evidence>
<dbReference type="CDD" id="cd03313">
    <property type="entry name" value="enolase"/>
    <property type="match status" value="1"/>
</dbReference>
<feature type="binding site" evidence="14">
    <location>
        <position position="315"/>
    </location>
    <ligand>
        <name>substrate</name>
    </ligand>
</feature>
<keyword evidence="7 12" id="KW-0479">Metal-binding</keyword>
<dbReference type="Pfam" id="PF00113">
    <property type="entry name" value="Enolase_C"/>
    <property type="match status" value="1"/>
</dbReference>
<evidence type="ECO:0000256" key="15">
    <source>
        <dbReference type="PIRSR" id="PIRSR001400-3"/>
    </source>
</evidence>
<dbReference type="FunFam" id="3.20.20.120:FF:000001">
    <property type="entry name" value="Enolase"/>
    <property type="match status" value="1"/>
</dbReference>
<dbReference type="InterPro" id="IPR020810">
    <property type="entry name" value="Enolase_C"/>
</dbReference>
<comment type="cofactor">
    <cofactor evidence="15">
        <name>Mg(2+)</name>
        <dbReference type="ChEBI" id="CHEBI:18420"/>
    </cofactor>
    <text evidence="15">Mg(2+) is required for catalysis and for stabilizing the dimer.</text>
</comment>
<evidence type="ECO:0000256" key="1">
    <source>
        <dbReference type="ARBA" id="ARBA00005031"/>
    </source>
</evidence>
<dbReference type="InterPro" id="IPR029017">
    <property type="entry name" value="Enolase-like_N"/>
</dbReference>
<dbReference type="InterPro" id="IPR000941">
    <property type="entry name" value="Enolase"/>
</dbReference>
<feature type="active site" description="Proton acceptor" evidence="12 13">
    <location>
        <position position="340"/>
    </location>
</feature>
<dbReference type="SUPFAM" id="SSF54826">
    <property type="entry name" value="Enolase N-terminal domain-like"/>
    <property type="match status" value="1"/>
</dbReference>
<evidence type="ECO:0000259" key="16">
    <source>
        <dbReference type="SMART" id="SM01192"/>
    </source>
</evidence>
<evidence type="ECO:0000256" key="6">
    <source>
        <dbReference type="ARBA" id="ARBA00022525"/>
    </source>
</evidence>
<feature type="binding site" evidence="12 15">
    <location>
        <position position="241"/>
    </location>
    <ligand>
        <name>Mg(2+)</name>
        <dbReference type="ChEBI" id="CHEBI:18420"/>
    </ligand>
</feature>
<dbReference type="PROSITE" id="PS00164">
    <property type="entry name" value="ENOLASE"/>
    <property type="match status" value="1"/>
</dbReference>
<dbReference type="FunFam" id="3.30.390.10:FF:000001">
    <property type="entry name" value="Enolase"/>
    <property type="match status" value="1"/>
</dbReference>
<feature type="binding site" evidence="12">
    <location>
        <position position="391"/>
    </location>
    <ligand>
        <name>(2R)-2-phosphoglycerate</name>
        <dbReference type="ChEBI" id="CHEBI:58289"/>
    </ligand>
</feature>
<feature type="domain" description="Enolase N-terminal" evidence="17">
    <location>
        <begin position="4"/>
        <end position="133"/>
    </location>
</feature>
<accession>A0A1H5UWG6</accession>
<evidence type="ECO:0000259" key="17">
    <source>
        <dbReference type="SMART" id="SM01193"/>
    </source>
</evidence>
<gene>
    <name evidence="12" type="primary">eno</name>
    <name evidence="18" type="ORF">SAMN05421847_0950</name>
</gene>
<feature type="binding site" evidence="14">
    <location>
        <position position="288"/>
    </location>
    <ligand>
        <name>substrate</name>
    </ligand>
</feature>
<feature type="domain" description="Enolase C-terminal TIM barrel" evidence="16">
    <location>
        <begin position="138"/>
        <end position="428"/>
    </location>
</feature>
<dbReference type="EC" id="4.2.1.11" evidence="3 12"/>
<keyword evidence="5 12" id="KW-0963">Cytoplasm</keyword>
<comment type="function">
    <text evidence="11 12">Catalyzes the reversible conversion of 2-phosphoglycerate (2-PG) into phosphoenolpyruvate (PEP). It is essential for the degradation of carbohydrates via glycolysis.</text>
</comment>
<evidence type="ECO:0000256" key="12">
    <source>
        <dbReference type="HAMAP-Rule" id="MF_00318"/>
    </source>
</evidence>
<evidence type="ECO:0000256" key="3">
    <source>
        <dbReference type="ARBA" id="ARBA00012058"/>
    </source>
</evidence>
<evidence type="ECO:0000256" key="5">
    <source>
        <dbReference type="ARBA" id="ARBA00022490"/>
    </source>
</evidence>
<keyword evidence="8 12" id="KW-0460">Magnesium</keyword>
<evidence type="ECO:0000256" key="10">
    <source>
        <dbReference type="ARBA" id="ARBA00023239"/>
    </source>
</evidence>
<feature type="binding site" evidence="12">
    <location>
        <position position="162"/>
    </location>
    <ligand>
        <name>(2R)-2-phosphoglycerate</name>
        <dbReference type="ChEBI" id="CHEBI:58289"/>
    </ligand>
</feature>
<feature type="binding site" evidence="12">
    <location>
        <position position="340"/>
    </location>
    <ligand>
        <name>(2R)-2-phosphoglycerate</name>
        <dbReference type="ChEBI" id="CHEBI:58289"/>
    </ligand>
</feature>
<evidence type="ECO:0000256" key="4">
    <source>
        <dbReference type="ARBA" id="ARBA00017068"/>
    </source>
</evidence>
<dbReference type="SMART" id="SM01192">
    <property type="entry name" value="Enolase_C"/>
    <property type="match status" value="1"/>
</dbReference>